<gene>
    <name evidence="1" type="ORF">J1N35_008892</name>
</gene>
<dbReference type="AlphaFoldDB" id="A0A9D4AGK2"/>
<proteinExistence type="predicted"/>
<sequence>MSHWSYYGNFGRQEYSYEHPYDSYECKVKYEVPKLKEEAHLTIVEHDIVGNHDEVMRSENVVFTLIDIRLRVGVRVELDIKDELNLKLIESVKEHTLFHYRCGEIDRLHPILAFSKQNDLKSMELHEELQPCGLKLPTKLYQFLSSSICNEWK</sequence>
<reference evidence="1 2" key="1">
    <citation type="journal article" date="2021" name="Plant Biotechnol. J.">
        <title>Multi-omics assisted identification of the key and species-specific regulatory components of drought-tolerant mechanisms in Gossypium stocksii.</title>
        <authorList>
            <person name="Yu D."/>
            <person name="Ke L."/>
            <person name="Zhang D."/>
            <person name="Wu Y."/>
            <person name="Sun Y."/>
            <person name="Mei J."/>
            <person name="Sun J."/>
            <person name="Sun Y."/>
        </authorList>
    </citation>
    <scope>NUCLEOTIDE SEQUENCE [LARGE SCALE GENOMIC DNA]</scope>
    <source>
        <strain evidence="2">cv. E1</strain>
        <tissue evidence="1">Leaf</tissue>
    </source>
</reference>
<comment type="caution">
    <text evidence="1">The sequence shown here is derived from an EMBL/GenBank/DDBJ whole genome shotgun (WGS) entry which is preliminary data.</text>
</comment>
<evidence type="ECO:0000313" key="1">
    <source>
        <dbReference type="EMBL" id="KAH1115514.1"/>
    </source>
</evidence>
<evidence type="ECO:0000313" key="2">
    <source>
        <dbReference type="Proteomes" id="UP000828251"/>
    </source>
</evidence>
<name>A0A9D4AGK2_9ROSI</name>
<protein>
    <submittedName>
        <fullName evidence="1">Uncharacterized protein</fullName>
    </submittedName>
</protein>
<keyword evidence="2" id="KW-1185">Reference proteome</keyword>
<accession>A0A9D4AGK2</accession>
<dbReference type="Proteomes" id="UP000828251">
    <property type="component" value="Unassembled WGS sequence"/>
</dbReference>
<organism evidence="1 2">
    <name type="scientific">Gossypium stocksii</name>
    <dbReference type="NCBI Taxonomy" id="47602"/>
    <lineage>
        <taxon>Eukaryota</taxon>
        <taxon>Viridiplantae</taxon>
        <taxon>Streptophyta</taxon>
        <taxon>Embryophyta</taxon>
        <taxon>Tracheophyta</taxon>
        <taxon>Spermatophyta</taxon>
        <taxon>Magnoliopsida</taxon>
        <taxon>eudicotyledons</taxon>
        <taxon>Gunneridae</taxon>
        <taxon>Pentapetalae</taxon>
        <taxon>rosids</taxon>
        <taxon>malvids</taxon>
        <taxon>Malvales</taxon>
        <taxon>Malvaceae</taxon>
        <taxon>Malvoideae</taxon>
        <taxon>Gossypium</taxon>
    </lineage>
</organism>
<dbReference type="EMBL" id="JAIQCV010000003">
    <property type="protein sequence ID" value="KAH1115514.1"/>
    <property type="molecule type" value="Genomic_DNA"/>
</dbReference>